<dbReference type="PANTHER" id="PTHR22942:SF47">
    <property type="entry name" value="DNA REPAIR AND RECOMBINATION PROTEIN RADB"/>
    <property type="match status" value="1"/>
</dbReference>
<dbReference type="AlphaFoldDB" id="A7IB32"/>
<dbReference type="PIRSF" id="PIRSF003336">
    <property type="entry name" value="RadB"/>
    <property type="match status" value="1"/>
</dbReference>
<dbReference type="OrthoDB" id="17644at2157"/>
<evidence type="ECO:0000256" key="8">
    <source>
        <dbReference type="ARBA" id="ARBA00024641"/>
    </source>
</evidence>
<comment type="function">
    <text evidence="8 9">Involved in DNA repair and in homologous recombination. May regulate the cleavage reactions of the branch-structured DNA. Has a very weak ATPase activity that is not stimulated by DNA. Binds DNA but does not promote DNA strands exchange.</text>
</comment>
<dbReference type="RefSeq" id="WP_012108006.1">
    <property type="nucleotide sequence ID" value="NC_009712.1"/>
</dbReference>
<dbReference type="InterPro" id="IPR013632">
    <property type="entry name" value="Rad51_C"/>
</dbReference>
<keyword evidence="4 9" id="KW-0227">DNA damage</keyword>
<keyword evidence="6 9" id="KW-0238">DNA-binding</keyword>
<feature type="domain" description="RecA family profile 1" evidence="10">
    <location>
        <begin position="3"/>
        <end position="161"/>
    </location>
</feature>
<dbReference type="NCBIfam" id="TIGR02237">
    <property type="entry name" value="recomb_radB"/>
    <property type="match status" value="1"/>
</dbReference>
<dbReference type="Gene3D" id="3.40.50.300">
    <property type="entry name" value="P-loop containing nucleotide triphosphate hydrolases"/>
    <property type="match status" value="1"/>
</dbReference>
<dbReference type="PANTHER" id="PTHR22942">
    <property type="entry name" value="RECA/RAD51/RADA DNA STRAND-PAIRING FAMILY MEMBER"/>
    <property type="match status" value="1"/>
</dbReference>
<protein>
    <recommendedName>
        <fullName evidence="2 9">DNA repair and recombination protein RadB</fullName>
    </recommendedName>
</protein>
<dbReference type="KEGG" id="mbn:Mboo_2429"/>
<dbReference type="GO" id="GO:0006310">
    <property type="term" value="P:DNA recombination"/>
    <property type="evidence" value="ECO:0007669"/>
    <property type="project" value="UniProtKB-UniRule"/>
</dbReference>
<evidence type="ECO:0000256" key="3">
    <source>
        <dbReference type="ARBA" id="ARBA00022741"/>
    </source>
</evidence>
<accession>A7IB32</accession>
<reference evidence="12" key="1">
    <citation type="journal article" date="2015" name="Microbiology">
        <title>Genome of Methanoregula boonei 6A8 reveals adaptations to oligotrophic peatland environments.</title>
        <authorList>
            <person name="Braeuer S."/>
            <person name="Cadillo-Quiroz H."/>
            <person name="Kyrpides N."/>
            <person name="Woyke T."/>
            <person name="Goodwin L."/>
            <person name="Detter C."/>
            <person name="Podell S."/>
            <person name="Yavitt J.B."/>
            <person name="Zinder S.H."/>
        </authorList>
    </citation>
    <scope>NUCLEOTIDE SEQUENCE [LARGE SCALE GENOMIC DNA]</scope>
    <source>
        <strain evidence="12">DSM 21154 / JCM 14090 / 6A8</strain>
    </source>
</reference>
<dbReference type="InterPro" id="IPR027417">
    <property type="entry name" value="P-loop_NTPase"/>
</dbReference>
<dbReference type="GeneID" id="5410693"/>
<evidence type="ECO:0000256" key="4">
    <source>
        <dbReference type="ARBA" id="ARBA00022763"/>
    </source>
</evidence>
<dbReference type="PROSITE" id="PS50162">
    <property type="entry name" value="RECA_2"/>
    <property type="match status" value="1"/>
</dbReference>
<organism evidence="11 12">
    <name type="scientific">Methanoregula boonei (strain DSM 21154 / JCM 14090 / 6A8)</name>
    <dbReference type="NCBI Taxonomy" id="456442"/>
    <lineage>
        <taxon>Archaea</taxon>
        <taxon>Methanobacteriati</taxon>
        <taxon>Methanobacteriota</taxon>
        <taxon>Stenosarchaea group</taxon>
        <taxon>Methanomicrobia</taxon>
        <taxon>Methanomicrobiales</taxon>
        <taxon>Methanoregulaceae</taxon>
        <taxon>Methanoregula</taxon>
    </lineage>
</organism>
<evidence type="ECO:0000256" key="7">
    <source>
        <dbReference type="ARBA" id="ARBA00023172"/>
    </source>
</evidence>
<evidence type="ECO:0000256" key="5">
    <source>
        <dbReference type="ARBA" id="ARBA00022840"/>
    </source>
</evidence>
<dbReference type="HOGENOM" id="CLU_041732_2_0_2"/>
<dbReference type="SUPFAM" id="SSF52540">
    <property type="entry name" value="P-loop containing nucleoside triphosphate hydrolases"/>
    <property type="match status" value="1"/>
</dbReference>
<dbReference type="PRINTS" id="PR01874">
    <property type="entry name" value="DNAREPAIRADA"/>
</dbReference>
<dbReference type="HAMAP" id="MF_00350">
    <property type="entry name" value="RadB"/>
    <property type="match status" value="1"/>
</dbReference>
<evidence type="ECO:0000313" key="12">
    <source>
        <dbReference type="Proteomes" id="UP000002408"/>
    </source>
</evidence>
<dbReference type="GO" id="GO:0003684">
    <property type="term" value="F:damaged DNA binding"/>
    <property type="evidence" value="ECO:0007669"/>
    <property type="project" value="UniProtKB-UniRule"/>
</dbReference>
<keyword evidence="12" id="KW-1185">Reference proteome</keyword>
<evidence type="ECO:0000256" key="2">
    <source>
        <dbReference type="ARBA" id="ARBA00018143"/>
    </source>
</evidence>
<gene>
    <name evidence="9" type="primary">radB</name>
    <name evidence="11" type="ordered locus">Mboo_2429</name>
</gene>
<keyword evidence="5 9" id="KW-0067">ATP-binding</keyword>
<dbReference type="GO" id="GO:0140664">
    <property type="term" value="F:ATP-dependent DNA damage sensor activity"/>
    <property type="evidence" value="ECO:0007669"/>
    <property type="project" value="InterPro"/>
</dbReference>
<dbReference type="GO" id="GO:0006281">
    <property type="term" value="P:DNA repair"/>
    <property type="evidence" value="ECO:0007669"/>
    <property type="project" value="UniProtKB-UniRule"/>
</dbReference>
<evidence type="ECO:0000256" key="6">
    <source>
        <dbReference type="ARBA" id="ARBA00023125"/>
    </source>
</evidence>
<name>A7IB32_METB6</name>
<proteinExistence type="inferred from homology"/>
<comment type="similarity">
    <text evidence="1 9">Belongs to the eukaryotic RecA-like protein family. RadB subfamily.</text>
</comment>
<dbReference type="GO" id="GO:0005524">
    <property type="term" value="F:ATP binding"/>
    <property type="evidence" value="ECO:0007669"/>
    <property type="project" value="UniProtKB-UniRule"/>
</dbReference>
<evidence type="ECO:0000256" key="1">
    <source>
        <dbReference type="ARBA" id="ARBA00006876"/>
    </source>
</evidence>
<evidence type="ECO:0000313" key="11">
    <source>
        <dbReference type="EMBL" id="ABS56943.1"/>
    </source>
</evidence>
<dbReference type="EMBL" id="CP000780">
    <property type="protein sequence ID" value="ABS56943.1"/>
    <property type="molecule type" value="Genomic_DNA"/>
</dbReference>
<dbReference type="eggNOG" id="arCOG00417">
    <property type="taxonomic scope" value="Archaea"/>
</dbReference>
<dbReference type="Proteomes" id="UP000002408">
    <property type="component" value="Chromosome"/>
</dbReference>
<dbReference type="InterPro" id="IPR011939">
    <property type="entry name" value="DNA_repair_and_recomb_RadB"/>
</dbReference>
<dbReference type="Pfam" id="PF08423">
    <property type="entry name" value="Rad51"/>
    <property type="match status" value="1"/>
</dbReference>
<sequence length="226" mass="24972">MTKPDRQTTGNAALDRLLGGGLEPRTITQLYGGPASGKSTLCMIASVSCLRAGGSVIFIDSEGFSIERFRQIAGNDTAAIADRLFLFEPVDFDQQGGMITESDKIFRQHKPGLVVLDSATALYRTDLEKGRDAMQQLTRQMLQILGYTKRYDLPALVTNQVYMDTTRNTFAGLGGTSLEHISKAIVRLDRLETPGWRRATLVKHRSRPEGASFDFEIVQDGIRAKE</sequence>
<dbReference type="InterPro" id="IPR020588">
    <property type="entry name" value="RecA_ATP-bd"/>
</dbReference>
<evidence type="ECO:0000259" key="10">
    <source>
        <dbReference type="PROSITE" id="PS50162"/>
    </source>
</evidence>
<dbReference type="STRING" id="456442.Mboo_2429"/>
<keyword evidence="3 9" id="KW-0547">Nucleotide-binding</keyword>
<evidence type="ECO:0000256" key="9">
    <source>
        <dbReference type="HAMAP-Rule" id="MF_00350"/>
    </source>
</evidence>
<keyword evidence="7 9" id="KW-0233">DNA recombination</keyword>